<dbReference type="OrthoDB" id="5864733at2759"/>
<reference evidence="4" key="1">
    <citation type="submission" date="2017-02" db="UniProtKB">
        <authorList>
            <consortium name="WormBaseParasite"/>
        </authorList>
    </citation>
    <scope>IDENTIFICATION</scope>
</reference>
<dbReference type="WBParaSite" id="TCLT_0000366001-mRNA-1">
    <property type="protein sequence ID" value="TCLT_0000366001-mRNA-1"/>
    <property type="gene ID" value="TCLT_0000366001"/>
</dbReference>
<reference evidence="2 3" key="2">
    <citation type="submission" date="2018-11" db="EMBL/GenBank/DDBJ databases">
        <authorList>
            <consortium name="Pathogen Informatics"/>
        </authorList>
    </citation>
    <scope>NUCLEOTIDE SEQUENCE [LARGE SCALE GENOMIC DNA]</scope>
</reference>
<sequence>MYATEASNNQEESESDNIEDLLVSDYDERTWFGESGVPDPARDPITQLLALLKKPQTMGNL</sequence>
<name>A0A0N5CTU8_THECL</name>
<gene>
    <name evidence="2" type="ORF">TCLT_LOCUS3649</name>
</gene>
<evidence type="ECO:0000256" key="1">
    <source>
        <dbReference type="SAM" id="MobiDB-lite"/>
    </source>
</evidence>
<organism evidence="4">
    <name type="scientific">Thelazia callipaeda</name>
    <name type="common">Oriental eyeworm</name>
    <name type="synonym">Parasitic nematode</name>
    <dbReference type="NCBI Taxonomy" id="103827"/>
    <lineage>
        <taxon>Eukaryota</taxon>
        <taxon>Metazoa</taxon>
        <taxon>Ecdysozoa</taxon>
        <taxon>Nematoda</taxon>
        <taxon>Chromadorea</taxon>
        <taxon>Rhabditida</taxon>
        <taxon>Spirurina</taxon>
        <taxon>Spiruromorpha</taxon>
        <taxon>Thelazioidea</taxon>
        <taxon>Thelaziidae</taxon>
        <taxon>Thelazia</taxon>
    </lineage>
</organism>
<feature type="region of interest" description="Disordered" evidence="1">
    <location>
        <begin position="1"/>
        <end position="22"/>
    </location>
</feature>
<protein>
    <submittedName>
        <fullName evidence="2 4">Uncharacterized protein</fullName>
    </submittedName>
</protein>
<dbReference type="AlphaFoldDB" id="A0A0N5CTU8"/>
<evidence type="ECO:0000313" key="4">
    <source>
        <dbReference type="WBParaSite" id="TCLT_0000366001-mRNA-1"/>
    </source>
</evidence>
<proteinExistence type="predicted"/>
<dbReference type="Proteomes" id="UP000276776">
    <property type="component" value="Unassembled WGS sequence"/>
</dbReference>
<accession>A0A0N5CTU8</accession>
<feature type="compositionally biased region" description="Polar residues" evidence="1">
    <location>
        <begin position="1"/>
        <end position="10"/>
    </location>
</feature>
<evidence type="ECO:0000313" key="2">
    <source>
        <dbReference type="EMBL" id="VDN00298.1"/>
    </source>
</evidence>
<keyword evidence="3" id="KW-1185">Reference proteome</keyword>
<evidence type="ECO:0000313" key="3">
    <source>
        <dbReference type="Proteomes" id="UP000276776"/>
    </source>
</evidence>
<dbReference type="EMBL" id="UYYF01002120">
    <property type="protein sequence ID" value="VDN00298.1"/>
    <property type="molecule type" value="Genomic_DNA"/>
</dbReference>